<comment type="subcellular location">
    <subcellularLocation>
        <location evidence="1">Golgi apparatus</location>
    </subcellularLocation>
</comment>
<dbReference type="InterPro" id="IPR006953">
    <property type="entry name" value="Vesicle_Uso1_P115_head"/>
</dbReference>
<keyword evidence="3" id="KW-0175">Coiled coil</keyword>
<dbReference type="PANTHER" id="PTHR10013">
    <property type="entry name" value="GENERAL VESICULAR TRANSPORT FACTOR P115"/>
    <property type="match status" value="1"/>
</dbReference>
<dbReference type="GO" id="GO:0048211">
    <property type="term" value="P:Golgi vesicle docking"/>
    <property type="evidence" value="ECO:0000318"/>
    <property type="project" value="GO_Central"/>
</dbReference>
<evidence type="ECO:0000259" key="6">
    <source>
        <dbReference type="Pfam" id="PF04871"/>
    </source>
</evidence>
<name>Q757G8_EREGS</name>
<dbReference type="InterPro" id="IPR024095">
    <property type="entry name" value="Vesicle_P115"/>
</dbReference>
<reference evidence="8" key="2">
    <citation type="journal article" date="2013" name="G3 (Bethesda)">
        <title>Genomes of Ashbya fungi isolated from insects reveal four mating-type loci, numerous translocations, lack of transposons, and distinct gene duplications.</title>
        <authorList>
            <person name="Dietrich F.S."/>
            <person name="Voegeli S."/>
            <person name="Kuo S."/>
            <person name="Philippsen P."/>
        </authorList>
    </citation>
    <scope>GENOME REANNOTATION</scope>
    <source>
        <strain evidence="8">ATCC 10895 / CBS 109.51 / FGSC 9923 / NRRL Y-1056</strain>
    </source>
</reference>
<dbReference type="OMA" id="WLWEDPK"/>
<feature type="region of interest" description="Disordered" evidence="4">
    <location>
        <begin position="1264"/>
        <end position="1292"/>
    </location>
</feature>
<feature type="region of interest" description="Disordered" evidence="4">
    <location>
        <begin position="1089"/>
        <end position="1110"/>
    </location>
</feature>
<dbReference type="OrthoDB" id="198977at2759"/>
<dbReference type="FunCoup" id="Q757G8">
    <property type="interactions" value="294"/>
</dbReference>
<evidence type="ECO:0000256" key="3">
    <source>
        <dbReference type="ARBA" id="ARBA00023054"/>
    </source>
</evidence>
<feature type="compositionally biased region" description="Basic and acidic residues" evidence="4">
    <location>
        <begin position="1101"/>
        <end position="1110"/>
    </location>
</feature>
<dbReference type="GeneID" id="4621107"/>
<dbReference type="InterPro" id="IPR006955">
    <property type="entry name" value="Uso1_p115_C"/>
</dbReference>
<evidence type="ECO:0000256" key="2">
    <source>
        <dbReference type="ARBA" id="ARBA00023034"/>
    </source>
</evidence>
<dbReference type="RefSeq" id="NP_984905.1">
    <property type="nucleotide sequence ID" value="NM_210259.1"/>
</dbReference>
<dbReference type="FunFam" id="1.25.10.10:FF:000552">
    <property type="entry name" value="USO1p protein"/>
    <property type="match status" value="1"/>
</dbReference>
<dbReference type="SUPFAM" id="SSF48371">
    <property type="entry name" value="ARM repeat"/>
    <property type="match status" value="1"/>
</dbReference>
<dbReference type="GO" id="GO:0048280">
    <property type="term" value="P:vesicle fusion with Golgi apparatus"/>
    <property type="evidence" value="ECO:0007669"/>
    <property type="project" value="InterPro"/>
</dbReference>
<feature type="compositionally biased region" description="Polar residues" evidence="4">
    <location>
        <begin position="1196"/>
        <end position="1206"/>
    </location>
</feature>
<dbReference type="EMBL" id="AE016818">
    <property type="protein sequence ID" value="AAS52729.1"/>
    <property type="molecule type" value="Genomic_DNA"/>
</dbReference>
<evidence type="ECO:0000256" key="1">
    <source>
        <dbReference type="ARBA" id="ARBA00004555"/>
    </source>
</evidence>
<feature type="domain" description="Vesicle tethering protein Uso1/P115-like head" evidence="5">
    <location>
        <begin position="366"/>
        <end position="679"/>
    </location>
</feature>
<dbReference type="Proteomes" id="UP000000591">
    <property type="component" value="Chromosome V"/>
</dbReference>
<dbReference type="InParanoid" id="Q757G8"/>
<organism evidence="7 8">
    <name type="scientific">Eremothecium gossypii (strain ATCC 10895 / CBS 109.51 / FGSC 9923 / NRRL Y-1056)</name>
    <name type="common">Yeast</name>
    <name type="synonym">Ashbya gossypii</name>
    <dbReference type="NCBI Taxonomy" id="284811"/>
    <lineage>
        <taxon>Eukaryota</taxon>
        <taxon>Fungi</taxon>
        <taxon>Dikarya</taxon>
        <taxon>Ascomycota</taxon>
        <taxon>Saccharomycotina</taxon>
        <taxon>Saccharomycetes</taxon>
        <taxon>Saccharomycetales</taxon>
        <taxon>Saccharomycetaceae</taxon>
        <taxon>Eremothecium</taxon>
    </lineage>
</organism>
<dbReference type="Pfam" id="PF04869">
    <property type="entry name" value="Uso1_p115_head"/>
    <property type="match status" value="1"/>
</dbReference>
<dbReference type="InterPro" id="IPR016024">
    <property type="entry name" value="ARM-type_fold"/>
</dbReference>
<dbReference type="GO" id="GO:0061025">
    <property type="term" value="P:membrane fusion"/>
    <property type="evidence" value="ECO:0000318"/>
    <property type="project" value="GO_Central"/>
</dbReference>
<dbReference type="Gene3D" id="1.20.5.340">
    <property type="match status" value="1"/>
</dbReference>
<protein>
    <submittedName>
        <fullName evidence="7">AER045Cp</fullName>
    </submittedName>
</protein>
<feature type="compositionally biased region" description="Acidic residues" evidence="4">
    <location>
        <begin position="1276"/>
        <end position="1292"/>
    </location>
</feature>
<dbReference type="GO" id="GO:0006888">
    <property type="term" value="P:endoplasmic reticulum to Golgi vesicle-mediated transport"/>
    <property type="evidence" value="ECO:0000318"/>
    <property type="project" value="GO_Central"/>
</dbReference>
<feature type="region of interest" description="Disordered" evidence="4">
    <location>
        <begin position="1048"/>
        <end position="1067"/>
    </location>
</feature>
<evidence type="ECO:0000256" key="4">
    <source>
        <dbReference type="SAM" id="MobiDB-lite"/>
    </source>
</evidence>
<dbReference type="Gene3D" id="1.10.287.1490">
    <property type="match status" value="1"/>
</dbReference>
<dbReference type="GO" id="GO:0006886">
    <property type="term" value="P:intracellular protein transport"/>
    <property type="evidence" value="ECO:0000318"/>
    <property type="project" value="GO_Central"/>
</dbReference>
<accession>Q757G8</accession>
<dbReference type="SUPFAM" id="SSF90257">
    <property type="entry name" value="Myosin rod fragments"/>
    <property type="match status" value="1"/>
</dbReference>
<evidence type="ECO:0000313" key="7">
    <source>
        <dbReference type="EMBL" id="AAS52729.1"/>
    </source>
</evidence>
<keyword evidence="8" id="KW-1185">Reference proteome</keyword>
<dbReference type="KEGG" id="ago:AGOS_AER045C"/>
<dbReference type="Pfam" id="PF04871">
    <property type="entry name" value="Uso1_p115_C"/>
    <property type="match status" value="1"/>
</dbReference>
<feature type="compositionally biased region" description="Polar residues" evidence="4">
    <location>
        <begin position="1050"/>
        <end position="1067"/>
    </location>
</feature>
<proteinExistence type="predicted"/>
<feature type="domain" description="Uso1/p115-like vesicle tethering protein C-terminal" evidence="6">
    <location>
        <begin position="1168"/>
        <end position="1291"/>
    </location>
</feature>
<dbReference type="GO" id="GO:0005795">
    <property type="term" value="C:Golgi stack"/>
    <property type="evidence" value="ECO:0000318"/>
    <property type="project" value="GO_Central"/>
</dbReference>
<dbReference type="PANTHER" id="PTHR10013:SF0">
    <property type="entry name" value="GENERAL VESICULAR TRANSPORT FACTOR P115"/>
    <property type="match status" value="1"/>
</dbReference>
<evidence type="ECO:0000259" key="5">
    <source>
        <dbReference type="Pfam" id="PF04869"/>
    </source>
</evidence>
<keyword evidence="2" id="KW-0333">Golgi apparatus</keyword>
<dbReference type="InterPro" id="IPR011989">
    <property type="entry name" value="ARM-like"/>
</dbReference>
<reference evidence="7 8" key="1">
    <citation type="journal article" date="2004" name="Science">
        <title>The Ashbya gossypii genome as a tool for mapping the ancient Saccharomyces cerevisiae genome.</title>
        <authorList>
            <person name="Dietrich F.S."/>
            <person name="Voegeli S."/>
            <person name="Brachat S."/>
            <person name="Lerch A."/>
            <person name="Gates K."/>
            <person name="Steiner S."/>
            <person name="Mohr C."/>
            <person name="Pohlmann R."/>
            <person name="Luedi P."/>
            <person name="Choi S."/>
            <person name="Wing R.A."/>
            <person name="Flavier A."/>
            <person name="Gaffney T.D."/>
            <person name="Philippsen P."/>
        </authorList>
    </citation>
    <scope>NUCLEOTIDE SEQUENCE [LARGE SCALE GENOMIC DNA]</scope>
    <source>
        <strain evidence="8">ATCC 10895 / CBS 109.51 / FGSC 9923 / NRRL Y-1056</strain>
    </source>
</reference>
<dbReference type="Gene3D" id="1.25.10.10">
    <property type="entry name" value="Leucine-rich Repeat Variant"/>
    <property type="match status" value="1"/>
</dbReference>
<sequence length="1292" mass="145710">MDLIQGLIQPPKAPSVEATIPTLCERIESSTLLSDRRSAILGLKSFSRQYRELVVASGLKPLIGTLKRDYEDEDSVKAILETLLILFLRGEGNEDLTRNWAAQYSRLQGGKYPSPMLVKKQIEHFDQFSLWIADALTQGEDIVDLLVQLLETDSFHVRLYTIQLLGAIVTTRPEAGNRAIIAIPTGISTLVSLLDDVHDPIRDETVLLLTVLANNNSHIQKLVAFENVFDRIFRIIADEGGMRGSLVVSDCLNLLSVILRYNASNQSLFFETSNLPHLGGLLDEVLSDEEEFYWNEQRVTNLKTALSIVRRMVEPGNTTTPRHQQLFADTNILMIILRLTFFYGTPNSIRPHALLTIADMVRGSPKIQAQLGNIDVPYWDPALPQVVPSSDPVVMPVLDLLLRWILFANSIHTFDIRTAALELVKAYLVGNPELQETFLCAQIDLYKKQAEVLSTADQRTSIVAVLLGYDPHADLNPFKLFFSVDLLLFLFKSEDGNAKLRDLFRGIQDGDSAAGEEVLSSVQTVVELSVASISSKESRIPISYLSFLIVLLFEDFHTVNEFLSNDSNVKSLLNLVPVAQDEGITVKCLVVMLLGVAYEFCTSSSPLPRAQLYESLVATIGVDDYTSKIKQFKECSLFKEVVDSYFDPTFDETGLPKIYFSTYFSELFRENSYRIQSALSRSPDIDPNGKISFEAFEELQQRFTTVNKELCELSSSSMEEIHKLELDLRKCQEQYKQLMKAKQESDTQVSDLDEKLAQLKTQLDEANSKVEDLSTKKTTLEAAKADCLKKLASHEGQVNSLKNRTTQLEKQLATVSEQKSTAEAGINKMNRELFNLTKEKDSLTAVMNKLQKEGEKKLQEAEKEKVRITQLLSQRDRDIENLRNELQDQGTQKKKLEDEHAGLLKEIADLKSQCASQDSLIPKLKEKLKTLAESLKDTQNEHATLQKQVGNIQATSHAEITQLNAELQKLKDENVILISRKDELTQELEKLQAQTAAGEKQTSDIALLNTQKSELSAKLSRAEKELVNQKAKAEGLFQERAELKDKLNTSEKQLQESSQKLSNAQSELNEIRSRLKANEHDLITSRQEAEKLKKQNQQQSSKKDIHKLDELSKEADSYKAQVSKLSAELESTMGQLQKSSVEQTDRIENLIKENKDLNTTIATLEKEKKAQVVVNAHQENARANNKAVVDNKQKAKSQPATPLVNSKVQELEEQLEALQRKCSEMETLQKEVKELKENATQLESERDDLMLLVSDLDEKNQKYRSRLEELGHPVSSDEEDESEIDDNDEDED</sequence>
<gene>
    <name evidence="7" type="ORF">AGOS_AER045C</name>
</gene>
<dbReference type="GO" id="GO:0005783">
    <property type="term" value="C:endoplasmic reticulum"/>
    <property type="evidence" value="ECO:0000318"/>
    <property type="project" value="GO_Central"/>
</dbReference>
<dbReference type="eggNOG" id="KOG0946">
    <property type="taxonomic scope" value="Eukaryota"/>
</dbReference>
<dbReference type="GO" id="GO:0012507">
    <property type="term" value="C:ER to Golgi transport vesicle membrane"/>
    <property type="evidence" value="ECO:0000318"/>
    <property type="project" value="GO_Central"/>
</dbReference>
<evidence type="ECO:0000313" key="8">
    <source>
        <dbReference type="Proteomes" id="UP000000591"/>
    </source>
</evidence>
<dbReference type="GO" id="GO:0000139">
    <property type="term" value="C:Golgi membrane"/>
    <property type="evidence" value="ECO:0007669"/>
    <property type="project" value="InterPro"/>
</dbReference>
<dbReference type="STRING" id="284811.Q757G8"/>
<dbReference type="HOGENOM" id="CLU_001063_1_0_1"/>
<feature type="region of interest" description="Disordered" evidence="4">
    <location>
        <begin position="1182"/>
        <end position="1206"/>
    </location>
</feature>